<organism evidence="8 9">
    <name type="scientific">Tetradesmus obliquus</name>
    <name type="common">Green alga</name>
    <name type="synonym">Acutodesmus obliquus</name>
    <dbReference type="NCBI Taxonomy" id="3088"/>
    <lineage>
        <taxon>Eukaryota</taxon>
        <taxon>Viridiplantae</taxon>
        <taxon>Chlorophyta</taxon>
        <taxon>core chlorophytes</taxon>
        <taxon>Chlorophyceae</taxon>
        <taxon>CS clade</taxon>
        <taxon>Sphaeropleales</taxon>
        <taxon>Scenedesmaceae</taxon>
        <taxon>Tetradesmus</taxon>
    </lineage>
</organism>
<dbReference type="SUPFAM" id="SSF54171">
    <property type="entry name" value="DNA-binding domain"/>
    <property type="match status" value="1"/>
</dbReference>
<feature type="region of interest" description="Disordered" evidence="6">
    <location>
        <begin position="777"/>
        <end position="812"/>
    </location>
</feature>
<keyword evidence="2" id="KW-0805">Transcription regulation</keyword>
<gene>
    <name evidence="8" type="ORF">BQ4739_LOCUS18079</name>
</gene>
<dbReference type="GO" id="GO:0003677">
    <property type="term" value="F:DNA binding"/>
    <property type="evidence" value="ECO:0007669"/>
    <property type="project" value="UniProtKB-KW"/>
</dbReference>
<feature type="compositionally biased region" description="Low complexity" evidence="6">
    <location>
        <begin position="120"/>
        <end position="137"/>
    </location>
</feature>
<feature type="compositionally biased region" description="Polar residues" evidence="6">
    <location>
        <begin position="21"/>
        <end position="30"/>
    </location>
</feature>
<sequence>MTQQQQQQQLSAQPSAAATLESSLTWQGGSRQMAADSFMTSGQPHLQQQQQQQQQPAGMPGYATTDASALVPAAGAGAAGCGHITQTCSDELGSDEADFAMYGLTAAAAAAAAAPCGSAPGVAEGAAGAGEVQQQEGAEGEPEPVATKQFTASSKKQLTSKFRGVCWNKKNKRWQAAINSGGKYIYLGSFTSEGDAARQFDRAAIKIRGKKAKLNFPAKDYVDENGNLLDDFELPAPAGSGRPVTAGGGSSSKTAAQQPPGSSMLGQQQQQQQQQEMRPLAVDGSLMEPVRFGGQQAAAAAPAAGSWQHHLMMQQQQQQQQGQLWSEQQQQHIQRQLWQDHHHQQQNQAQLLKAHTWQEQHILAQQPQQAHAAHHAAAAAGGFSRQLLASSSLPPNTAANTVSGTSTGAGAPPSGEIANQAAIILAQRSSGQLAATDMQALGELHNAAGPAAAAAAQAGQPGLFAVPQGAPAGSMRQAGQTVTTSVGFASNSSSSFGRPGMVAPDMQQQQQLVPELTVAQLDLPPMMPLLPSGSMGAAATTTAMQQQQQQQQMLRMPSYGMPPHQAQHQQQSAPWQQQQVPASNGFSSMLNSYGSNAAQHYAQQPHAPLLQMSGSMGAAATCGPHQQQQQRQQQQQGSAVCHAPAITHALSARMTSCDLKEALHLARQAAAAQGVTDLPGALRQMSSAQLPVVTTTSGGSMHSQQQQQQQQHAIAGPALSSGMLQGHCSGGSSSHAASIASPAHLGQAASQAAASLAATEQAAAAAAAAVTVASGSPTRQGLTQADHEAASAALDAAAAPASKRARTSSLHD</sequence>
<evidence type="ECO:0000256" key="2">
    <source>
        <dbReference type="ARBA" id="ARBA00023015"/>
    </source>
</evidence>
<feature type="region of interest" description="Disordered" evidence="6">
    <location>
        <begin position="1"/>
        <end position="64"/>
    </location>
</feature>
<dbReference type="Proteomes" id="UP000256970">
    <property type="component" value="Unassembled WGS sequence"/>
</dbReference>
<feature type="region of interest" description="Disordered" evidence="6">
    <location>
        <begin position="483"/>
        <end position="502"/>
    </location>
</feature>
<dbReference type="CDD" id="cd00018">
    <property type="entry name" value="AP2"/>
    <property type="match status" value="1"/>
</dbReference>
<feature type="region of interest" description="Disordered" evidence="6">
    <location>
        <begin position="391"/>
        <end position="414"/>
    </location>
</feature>
<evidence type="ECO:0000256" key="5">
    <source>
        <dbReference type="ARBA" id="ARBA00023242"/>
    </source>
</evidence>
<dbReference type="Gene3D" id="3.30.730.10">
    <property type="entry name" value="AP2/ERF domain"/>
    <property type="match status" value="1"/>
</dbReference>
<feature type="compositionally biased region" description="Low complexity" evidence="6">
    <location>
        <begin position="1"/>
        <end position="20"/>
    </location>
</feature>
<feature type="domain" description="AP2/ERF" evidence="7">
    <location>
        <begin position="161"/>
        <end position="217"/>
    </location>
</feature>
<name>A0A383WJV0_TETOB</name>
<evidence type="ECO:0000313" key="9">
    <source>
        <dbReference type="Proteomes" id="UP000256970"/>
    </source>
</evidence>
<keyword evidence="4" id="KW-0804">Transcription</keyword>
<reference evidence="8 9" key="1">
    <citation type="submission" date="2016-10" db="EMBL/GenBank/DDBJ databases">
        <authorList>
            <person name="Cai Z."/>
        </authorList>
    </citation>
    <scope>NUCLEOTIDE SEQUENCE [LARGE SCALE GENOMIC DNA]</scope>
</reference>
<dbReference type="InterPro" id="IPR036955">
    <property type="entry name" value="AP2/ERF_dom_sf"/>
</dbReference>
<feature type="region of interest" description="Disordered" evidence="6">
    <location>
        <begin position="120"/>
        <end position="152"/>
    </location>
</feature>
<dbReference type="SMART" id="SM00380">
    <property type="entry name" value="AP2"/>
    <property type="match status" value="1"/>
</dbReference>
<dbReference type="InterPro" id="IPR001471">
    <property type="entry name" value="AP2/ERF_dom"/>
</dbReference>
<protein>
    <recommendedName>
        <fullName evidence="7">AP2/ERF domain-containing protein</fullName>
    </recommendedName>
</protein>
<accession>A0A383WJV0</accession>
<dbReference type="PANTHER" id="PTHR32467">
    <property type="entry name" value="AP2-LIKE ETHYLENE-RESPONSIVE TRANSCRIPTION FACTOR"/>
    <property type="match status" value="1"/>
</dbReference>
<feature type="compositionally biased region" description="Polar residues" evidence="6">
    <location>
        <begin position="391"/>
        <end position="408"/>
    </location>
</feature>
<dbReference type="GO" id="GO:0005634">
    <property type="term" value="C:nucleus"/>
    <property type="evidence" value="ECO:0007669"/>
    <property type="project" value="UniProtKB-SubCell"/>
</dbReference>
<evidence type="ECO:0000313" key="8">
    <source>
        <dbReference type="EMBL" id="SZX77735.1"/>
    </source>
</evidence>
<feature type="compositionally biased region" description="Polar residues" evidence="6">
    <location>
        <begin position="693"/>
        <end position="703"/>
    </location>
</feature>
<evidence type="ECO:0000256" key="4">
    <source>
        <dbReference type="ARBA" id="ARBA00023163"/>
    </source>
</evidence>
<comment type="subcellular location">
    <subcellularLocation>
        <location evidence="1">Nucleus</location>
    </subcellularLocation>
</comment>
<feature type="region of interest" description="Disordered" evidence="6">
    <location>
        <begin position="233"/>
        <end position="278"/>
    </location>
</feature>
<feature type="region of interest" description="Disordered" evidence="6">
    <location>
        <begin position="693"/>
        <end position="714"/>
    </location>
</feature>
<dbReference type="EMBL" id="FNXT01001293">
    <property type="protein sequence ID" value="SZX77735.1"/>
    <property type="molecule type" value="Genomic_DNA"/>
</dbReference>
<evidence type="ECO:0000256" key="1">
    <source>
        <dbReference type="ARBA" id="ARBA00004123"/>
    </source>
</evidence>
<dbReference type="AlphaFoldDB" id="A0A383WJV0"/>
<keyword evidence="5" id="KW-0539">Nucleus</keyword>
<dbReference type="InterPro" id="IPR016177">
    <property type="entry name" value="DNA-bd_dom_sf"/>
</dbReference>
<evidence type="ECO:0000256" key="3">
    <source>
        <dbReference type="ARBA" id="ARBA00023125"/>
    </source>
</evidence>
<feature type="compositionally biased region" description="Polar residues" evidence="6">
    <location>
        <begin position="251"/>
        <end position="266"/>
    </location>
</feature>
<evidence type="ECO:0000256" key="6">
    <source>
        <dbReference type="SAM" id="MobiDB-lite"/>
    </source>
</evidence>
<dbReference type="PROSITE" id="PS51032">
    <property type="entry name" value="AP2_ERF"/>
    <property type="match status" value="1"/>
</dbReference>
<evidence type="ECO:0000259" key="7">
    <source>
        <dbReference type="PROSITE" id="PS51032"/>
    </source>
</evidence>
<keyword evidence="3" id="KW-0238">DNA-binding</keyword>
<proteinExistence type="predicted"/>
<feature type="compositionally biased region" description="Low complexity" evidence="6">
    <location>
        <begin position="790"/>
        <end position="802"/>
    </location>
</feature>
<dbReference type="PANTHER" id="PTHR32467:SF90">
    <property type="entry name" value="AP2-LIKE ETHYLENE-RESPONSIVE TRANSCRIPTION FACTOR AIL1"/>
    <property type="match status" value="1"/>
</dbReference>
<keyword evidence="9" id="KW-1185">Reference proteome</keyword>
<dbReference type="GO" id="GO:0003700">
    <property type="term" value="F:DNA-binding transcription factor activity"/>
    <property type="evidence" value="ECO:0007669"/>
    <property type="project" value="InterPro"/>
</dbReference>